<dbReference type="HAMAP" id="MF_01326_B">
    <property type="entry name" value="Ribosomal_uL24_B"/>
    <property type="match status" value="1"/>
</dbReference>
<organism evidence="8 9">
    <name type="scientific">Intestinicryptomonas porci</name>
    <dbReference type="NCBI Taxonomy" id="2926320"/>
    <lineage>
        <taxon>Bacteria</taxon>
        <taxon>Pseudomonadati</taxon>
        <taxon>Verrucomicrobiota</taxon>
        <taxon>Opitutia</taxon>
        <taxon>Opitutales</taxon>
        <taxon>Intestinicryptomonaceae</taxon>
        <taxon>Intestinicryptomonas</taxon>
    </lineage>
</organism>
<dbReference type="PANTHER" id="PTHR12903">
    <property type="entry name" value="MITOCHONDRIAL RIBOSOMAL PROTEIN L24"/>
    <property type="match status" value="1"/>
</dbReference>
<comment type="similarity">
    <text evidence="1 5">Belongs to the universal ribosomal protein uL24 family.</text>
</comment>
<comment type="function">
    <text evidence="5">One of the proteins that surrounds the polypeptide exit tunnel on the outside of the subunit.</text>
</comment>
<evidence type="ECO:0000259" key="7">
    <source>
        <dbReference type="SMART" id="SM00739"/>
    </source>
</evidence>
<keyword evidence="2 5" id="KW-0689">Ribosomal protein</keyword>
<comment type="caution">
    <text evidence="8">The sequence shown here is derived from an EMBL/GenBank/DDBJ whole genome shotgun (WGS) entry which is preliminary data.</text>
</comment>
<dbReference type="Pfam" id="PF17136">
    <property type="entry name" value="ribosomal_L24"/>
    <property type="match status" value="1"/>
</dbReference>
<dbReference type="SMART" id="SM00739">
    <property type="entry name" value="KOW"/>
    <property type="match status" value="1"/>
</dbReference>
<protein>
    <recommendedName>
        <fullName evidence="4 5">Large ribosomal subunit protein uL24</fullName>
    </recommendedName>
</protein>
<evidence type="ECO:0000256" key="6">
    <source>
        <dbReference type="SAM" id="MobiDB-lite"/>
    </source>
</evidence>
<dbReference type="InterPro" id="IPR057264">
    <property type="entry name" value="Ribosomal_uL24_C"/>
</dbReference>
<dbReference type="Proteomes" id="UP001275932">
    <property type="component" value="Unassembled WGS sequence"/>
</dbReference>
<dbReference type="RefSeq" id="WP_370396052.1">
    <property type="nucleotide sequence ID" value="NZ_JALBUT010000001.1"/>
</dbReference>
<dbReference type="EMBL" id="JALBUT010000001">
    <property type="protein sequence ID" value="MDX8414603.1"/>
    <property type="molecule type" value="Genomic_DNA"/>
</dbReference>
<feature type="region of interest" description="Disordered" evidence="6">
    <location>
        <begin position="42"/>
        <end position="64"/>
    </location>
</feature>
<feature type="domain" description="KOW" evidence="7">
    <location>
        <begin position="4"/>
        <end position="31"/>
    </location>
</feature>
<comment type="function">
    <text evidence="5">One of two assembly initiator proteins, it binds directly to the 5'-end of the 23S rRNA, where it nucleates assembly of the 50S subunit.</text>
</comment>
<evidence type="ECO:0000256" key="5">
    <source>
        <dbReference type="HAMAP-Rule" id="MF_01326"/>
    </source>
</evidence>
<dbReference type="SUPFAM" id="SSF50104">
    <property type="entry name" value="Translation proteins SH3-like domain"/>
    <property type="match status" value="1"/>
</dbReference>
<evidence type="ECO:0000256" key="4">
    <source>
        <dbReference type="ARBA" id="ARBA00035206"/>
    </source>
</evidence>
<dbReference type="Gene3D" id="2.30.30.30">
    <property type="match status" value="1"/>
</dbReference>
<sequence>MKNSVKKGEEVVVISGSAKGSRGKVLAVFPKAQRVLVEGVNMRKHHERKSEKNPEGAIVEREQSLHISNVMSAGRFDSKKK</sequence>
<dbReference type="InterPro" id="IPR041988">
    <property type="entry name" value="Ribosomal_uL24_KOW"/>
</dbReference>
<keyword evidence="3 5" id="KW-0687">Ribonucleoprotein</keyword>
<name>A0ABU4WDH6_9BACT</name>
<proteinExistence type="inferred from homology"/>
<evidence type="ECO:0000256" key="1">
    <source>
        <dbReference type="ARBA" id="ARBA00010618"/>
    </source>
</evidence>
<dbReference type="InterPro" id="IPR003256">
    <property type="entry name" value="Ribosomal_uL24"/>
</dbReference>
<dbReference type="Pfam" id="PF00467">
    <property type="entry name" value="KOW"/>
    <property type="match status" value="1"/>
</dbReference>
<feature type="compositionally biased region" description="Basic and acidic residues" evidence="6">
    <location>
        <begin position="48"/>
        <end position="64"/>
    </location>
</feature>
<gene>
    <name evidence="5" type="primary">rplX</name>
    <name evidence="8" type="ORF">MOX91_00185</name>
</gene>
<keyword evidence="5" id="KW-0694">RNA-binding</keyword>
<dbReference type="NCBIfam" id="TIGR01079">
    <property type="entry name" value="rplX_bact"/>
    <property type="match status" value="1"/>
</dbReference>
<accession>A0ABU4WDH6</accession>
<dbReference type="GO" id="GO:0005840">
    <property type="term" value="C:ribosome"/>
    <property type="evidence" value="ECO:0007669"/>
    <property type="project" value="UniProtKB-KW"/>
</dbReference>
<reference evidence="8 9" key="1">
    <citation type="submission" date="2022-03" db="EMBL/GenBank/DDBJ databases">
        <title>Novel taxa within the pig intestine.</title>
        <authorList>
            <person name="Wylensek D."/>
            <person name="Bishof K."/>
            <person name="Afrizal A."/>
            <person name="Clavel T."/>
        </authorList>
    </citation>
    <scope>NUCLEOTIDE SEQUENCE [LARGE SCALE GENOMIC DNA]</scope>
    <source>
        <strain evidence="8 9">CLA-KB-P66</strain>
    </source>
</reference>
<dbReference type="InterPro" id="IPR014722">
    <property type="entry name" value="Rib_uL2_dom2"/>
</dbReference>
<evidence type="ECO:0000256" key="2">
    <source>
        <dbReference type="ARBA" id="ARBA00022980"/>
    </source>
</evidence>
<dbReference type="InterPro" id="IPR008991">
    <property type="entry name" value="Translation_prot_SH3-like_sf"/>
</dbReference>
<keyword evidence="9" id="KW-1185">Reference proteome</keyword>
<keyword evidence="5" id="KW-0699">rRNA-binding</keyword>
<dbReference type="InterPro" id="IPR005824">
    <property type="entry name" value="KOW"/>
</dbReference>
<dbReference type="CDD" id="cd06089">
    <property type="entry name" value="KOW_RPL26"/>
    <property type="match status" value="1"/>
</dbReference>
<evidence type="ECO:0000313" key="9">
    <source>
        <dbReference type="Proteomes" id="UP001275932"/>
    </source>
</evidence>
<comment type="subunit">
    <text evidence="5">Part of the 50S ribosomal subunit.</text>
</comment>
<evidence type="ECO:0000256" key="3">
    <source>
        <dbReference type="ARBA" id="ARBA00023274"/>
    </source>
</evidence>
<evidence type="ECO:0000313" key="8">
    <source>
        <dbReference type="EMBL" id="MDX8414603.1"/>
    </source>
</evidence>